<feature type="transmembrane region" description="Helical" evidence="1">
    <location>
        <begin position="95"/>
        <end position="118"/>
    </location>
</feature>
<feature type="transmembrane region" description="Helical" evidence="1">
    <location>
        <begin position="240"/>
        <end position="259"/>
    </location>
</feature>
<evidence type="ECO:0000313" key="2">
    <source>
        <dbReference type="EMBL" id="CAE7329031.1"/>
    </source>
</evidence>
<comment type="caution">
    <text evidence="2">The sequence shown here is derived from an EMBL/GenBank/DDBJ whole genome shotgun (WGS) entry which is preliminary data.</text>
</comment>
<keyword evidence="3" id="KW-1185">Reference proteome</keyword>
<feature type="transmembrane region" description="Helical" evidence="1">
    <location>
        <begin position="357"/>
        <end position="378"/>
    </location>
</feature>
<evidence type="ECO:0000313" key="3">
    <source>
        <dbReference type="Proteomes" id="UP000604046"/>
    </source>
</evidence>
<feature type="transmembrane region" description="Helical" evidence="1">
    <location>
        <begin position="55"/>
        <end position="75"/>
    </location>
</feature>
<feature type="transmembrane region" description="Helical" evidence="1">
    <location>
        <begin position="318"/>
        <end position="337"/>
    </location>
</feature>
<name>A0A812NUW6_9DINO</name>
<dbReference type="OrthoDB" id="411853at2759"/>
<gene>
    <name evidence="2" type="ORF">SNAT2548_LOCUS17220</name>
</gene>
<feature type="transmembrane region" description="Helical" evidence="1">
    <location>
        <begin position="279"/>
        <end position="297"/>
    </location>
</feature>
<dbReference type="Proteomes" id="UP000604046">
    <property type="component" value="Unassembled WGS sequence"/>
</dbReference>
<keyword evidence="1" id="KW-1133">Transmembrane helix</keyword>
<keyword evidence="1" id="KW-0472">Membrane</keyword>
<evidence type="ECO:0000256" key="1">
    <source>
        <dbReference type="SAM" id="Phobius"/>
    </source>
</evidence>
<dbReference type="AlphaFoldDB" id="A0A812NUW6"/>
<protein>
    <submittedName>
        <fullName evidence="2">Uncharacterized protein</fullName>
    </submittedName>
</protein>
<organism evidence="2 3">
    <name type="scientific">Symbiodinium natans</name>
    <dbReference type="NCBI Taxonomy" id="878477"/>
    <lineage>
        <taxon>Eukaryota</taxon>
        <taxon>Sar</taxon>
        <taxon>Alveolata</taxon>
        <taxon>Dinophyceae</taxon>
        <taxon>Suessiales</taxon>
        <taxon>Symbiodiniaceae</taxon>
        <taxon>Symbiodinium</taxon>
    </lineage>
</organism>
<keyword evidence="1" id="KW-0812">Transmembrane</keyword>
<reference evidence="2" key="1">
    <citation type="submission" date="2021-02" db="EMBL/GenBank/DDBJ databases">
        <authorList>
            <person name="Dougan E. K."/>
            <person name="Rhodes N."/>
            <person name="Thang M."/>
            <person name="Chan C."/>
        </authorList>
    </citation>
    <scope>NUCLEOTIDE SEQUENCE</scope>
</reference>
<dbReference type="EMBL" id="CAJNDS010002104">
    <property type="protein sequence ID" value="CAE7329031.1"/>
    <property type="molecule type" value="Genomic_DNA"/>
</dbReference>
<accession>A0A812NUW6</accession>
<sequence length="397" mass="45263">MKAKTIAALPIFVANSSRMLVLGDDTYFERLWCNLELAIFAKSSRDPRAVQYMPLWLTPWILSTIFMDVVCITIAPPLETFALDHLTSRIRDSFGQYSTLTFFLVVMLTWIFPGMCYLPASLPSFSHHVRKIQQHEQLLKNMAGFDIRNAKCTLESDREIIENEVLELFDVEVSNAWDPKSPISPTSPVDNRAPWATRDNSTSLTRRERRKRFMNFNLYVRGPLRESVLQTIGQEVDMPWSLCMLCFMPLIFYSAVSVLGCDGNSCDVTAEQVGYDTALQYVVANALAWALGFWIIIPTTHPLLLRMVKIVLSFSASYPTQLCLTVVSSFCAYVWVFTCQGVMTATLSMAIVRFSPYFLAALVVQLGLLLLQLWYFFLRSRVRQPTLEEDCYAEFSA</sequence>
<proteinExistence type="predicted"/>